<dbReference type="InterPro" id="IPR015191">
    <property type="entry name" value="SelB_WHD4"/>
</dbReference>
<dbReference type="PANTHER" id="PTHR43721:SF22">
    <property type="entry name" value="ELONGATION FACTOR TU, MITOCHONDRIAL"/>
    <property type="match status" value="1"/>
</dbReference>
<evidence type="ECO:0000313" key="10">
    <source>
        <dbReference type="EMBL" id="WAI48919.1"/>
    </source>
</evidence>
<dbReference type="InterPro" id="IPR004161">
    <property type="entry name" value="EFTu-like_2"/>
</dbReference>
<gene>
    <name evidence="10" type="primary">selB</name>
    <name evidence="10" type="ORF">OU419_24740</name>
</gene>
<sequence length="634" mass="69628">MIVGTAGHIDHGKTSLLRALTGIEGDRRPAERERGITIDLGYVYADLGDGALTGFIDVPGHERFVHNMLAGASGIDLVLLVVAADDGVMPQTREHLAIVQLLGIRRAVVALTKADRVASERVQQAAAEVRELLSEGPFSGAPIFPVSSVSGEGIEALRGALADAARETRERAASGGFRLAVDRAFSVSGAGIVVTGTAFVGTVNVGDELLLGSAGRRVRVRGLHAQNRQSQQAHAGQRVALNIAGERLGVEQIRRGDWLLAADLHAPTTRIDVELRLLPGEIRAFAHWTPVHVHLGAQDVTGRVALLEGERLLPGERTFAQLVLNAPGHAVHGDRFVLRDQSAQRTLGGGRVLDPFAPARNRRSAERLEQLRALQGDGLESALPILLAQARNGLDPAVLARQFNRPGEADLPADVLRINTRLGPRLFAGERWGSLQHQLLDALQRFHDDAPDELGPDRDRLRRYAFPQLERPVFVALLESLLATQSIDSSGPWLHLPDHRVQLGEADERLRDRLWPLLLAGAFDPPWVRDLARQLAVEEGDVRLLLRKLARLGELHQVVKDLFYPEQTVRTLARHALQLRDEAGIIRAAAFRDRIGTGRKRCIQLLEYFDRIGFTRRFGNERRIREDSALAIQE</sequence>
<dbReference type="NCBIfam" id="TIGR00475">
    <property type="entry name" value="selB"/>
    <property type="match status" value="1"/>
</dbReference>
<dbReference type="PANTHER" id="PTHR43721">
    <property type="entry name" value="ELONGATION FACTOR TU-RELATED"/>
    <property type="match status" value="1"/>
</dbReference>
<dbReference type="EMBL" id="CP113432">
    <property type="protein sequence ID" value="WAI48919.1"/>
    <property type="molecule type" value="Genomic_DNA"/>
</dbReference>
<comment type="subcellular location">
    <subcellularLocation>
        <location evidence="1">Cytoplasm</location>
    </subcellularLocation>
</comment>
<evidence type="ECO:0000259" key="9">
    <source>
        <dbReference type="PROSITE" id="PS51722"/>
    </source>
</evidence>
<dbReference type="Pfam" id="PF09106">
    <property type="entry name" value="WHD_2nd_SelB"/>
    <property type="match status" value="1"/>
</dbReference>
<name>A0ABY6ZVJ3_9PSED</name>
<dbReference type="Pfam" id="PF00009">
    <property type="entry name" value="GTP_EFTU"/>
    <property type="match status" value="1"/>
</dbReference>
<dbReference type="SUPFAM" id="SSF50447">
    <property type="entry name" value="Translation proteins"/>
    <property type="match status" value="1"/>
</dbReference>
<protein>
    <recommendedName>
        <fullName evidence="2">Selenocysteine-specific elongation factor</fullName>
    </recommendedName>
    <alternativeName>
        <fullName evidence="8">SelB translation factor</fullName>
    </alternativeName>
</protein>
<evidence type="ECO:0000256" key="7">
    <source>
        <dbReference type="ARBA" id="ARBA00025526"/>
    </source>
</evidence>
<dbReference type="InterPro" id="IPR015190">
    <property type="entry name" value="Elong_fac_SelB-wing-hlx_typ-2"/>
</dbReference>
<dbReference type="Gene3D" id="2.40.30.10">
    <property type="entry name" value="Translation factors"/>
    <property type="match status" value="1"/>
</dbReference>
<organism evidence="10 11">
    <name type="scientific">Pseudomonas triclosanedens</name>
    <dbReference type="NCBI Taxonomy" id="2961893"/>
    <lineage>
        <taxon>Bacteria</taxon>
        <taxon>Pseudomonadati</taxon>
        <taxon>Pseudomonadota</taxon>
        <taxon>Gammaproteobacteria</taxon>
        <taxon>Pseudomonadales</taxon>
        <taxon>Pseudomonadaceae</taxon>
        <taxon>Pseudomonas</taxon>
    </lineage>
</organism>
<dbReference type="RefSeq" id="WP_254472459.1">
    <property type="nucleotide sequence ID" value="NZ_CP113432.1"/>
</dbReference>
<dbReference type="GO" id="GO:0003746">
    <property type="term" value="F:translation elongation factor activity"/>
    <property type="evidence" value="ECO:0007669"/>
    <property type="project" value="UniProtKB-KW"/>
</dbReference>
<dbReference type="Pfam" id="PF03144">
    <property type="entry name" value="GTP_EFTU_D2"/>
    <property type="match status" value="1"/>
</dbReference>
<evidence type="ECO:0000256" key="5">
    <source>
        <dbReference type="ARBA" id="ARBA00022917"/>
    </source>
</evidence>
<dbReference type="SUPFAM" id="SSF46785">
    <property type="entry name" value="Winged helix' DNA-binding domain"/>
    <property type="match status" value="3"/>
</dbReference>
<dbReference type="SUPFAM" id="SSF52540">
    <property type="entry name" value="P-loop containing nucleoside triphosphate hydrolases"/>
    <property type="match status" value="1"/>
</dbReference>
<keyword evidence="4" id="KW-0547">Nucleotide-binding</keyword>
<dbReference type="CDD" id="cd04171">
    <property type="entry name" value="SelB"/>
    <property type="match status" value="1"/>
</dbReference>
<dbReference type="InterPro" id="IPR009000">
    <property type="entry name" value="Transl_B-barrel_sf"/>
</dbReference>
<keyword evidence="6" id="KW-0342">GTP-binding</keyword>
<reference evidence="10" key="1">
    <citation type="submission" date="2022-11" db="EMBL/GenBank/DDBJ databases">
        <title>Pseudomonas triclosanedens sp. nov., a triclosan degrader isolated from activated sludge.</title>
        <authorList>
            <person name="Yin Y."/>
            <person name="Lu Z."/>
        </authorList>
    </citation>
    <scope>NUCLEOTIDE SEQUENCE</scope>
    <source>
        <strain evidence="10">ZM23</strain>
    </source>
</reference>
<keyword evidence="10" id="KW-0251">Elongation factor</keyword>
<dbReference type="Proteomes" id="UP001163624">
    <property type="component" value="Chromosome"/>
</dbReference>
<dbReference type="PROSITE" id="PS51722">
    <property type="entry name" value="G_TR_2"/>
    <property type="match status" value="1"/>
</dbReference>
<dbReference type="SUPFAM" id="SSF50465">
    <property type="entry name" value="EF-Tu/eEF-1alpha/eIF2-gamma C-terminal domain"/>
    <property type="match status" value="1"/>
</dbReference>
<dbReference type="Pfam" id="PF21214">
    <property type="entry name" value="WHD_2nd_SelB_bact"/>
    <property type="match status" value="1"/>
</dbReference>
<dbReference type="Gene3D" id="3.40.50.300">
    <property type="entry name" value="P-loop containing nucleotide triphosphate hydrolases"/>
    <property type="match status" value="1"/>
</dbReference>
<dbReference type="InterPro" id="IPR050055">
    <property type="entry name" value="EF-Tu_GTPase"/>
</dbReference>
<evidence type="ECO:0000256" key="6">
    <source>
        <dbReference type="ARBA" id="ARBA00023134"/>
    </source>
</evidence>
<evidence type="ECO:0000256" key="2">
    <source>
        <dbReference type="ARBA" id="ARBA00015953"/>
    </source>
</evidence>
<keyword evidence="3" id="KW-0963">Cytoplasm</keyword>
<evidence type="ECO:0000256" key="8">
    <source>
        <dbReference type="ARBA" id="ARBA00031615"/>
    </source>
</evidence>
<dbReference type="Pfam" id="PF25461">
    <property type="entry name" value="Beta-barrel_SelB"/>
    <property type="match status" value="1"/>
</dbReference>
<dbReference type="Pfam" id="PF09107">
    <property type="entry name" value="WHD_3rd_SelB"/>
    <property type="match status" value="1"/>
</dbReference>
<dbReference type="InterPro" id="IPR048931">
    <property type="entry name" value="WHD_2nd_SelB_bact"/>
</dbReference>
<dbReference type="InterPro" id="IPR000795">
    <property type="entry name" value="T_Tr_GTP-bd_dom"/>
</dbReference>
<dbReference type="InterPro" id="IPR027417">
    <property type="entry name" value="P-loop_NTPase"/>
</dbReference>
<proteinExistence type="predicted"/>
<comment type="function">
    <text evidence="7">Translation factor necessary for the incorporation of selenocysteine into proteins. It probably replaces EF-Tu for the insertion of selenocysteine directed by the UGA codon. SelB binds GTP and GDP.</text>
</comment>
<feature type="domain" description="Tr-type G" evidence="9">
    <location>
        <begin position="1"/>
        <end position="169"/>
    </location>
</feature>
<dbReference type="InterPro" id="IPR009001">
    <property type="entry name" value="Transl_elong_EF1A/Init_IF2_C"/>
</dbReference>
<dbReference type="PROSITE" id="PS00301">
    <property type="entry name" value="G_TR_1"/>
    <property type="match status" value="1"/>
</dbReference>
<dbReference type="InterPro" id="IPR031157">
    <property type="entry name" value="G_TR_CS"/>
</dbReference>
<evidence type="ECO:0000256" key="1">
    <source>
        <dbReference type="ARBA" id="ARBA00004496"/>
    </source>
</evidence>
<dbReference type="CDD" id="cd15491">
    <property type="entry name" value="selB_III"/>
    <property type="match status" value="1"/>
</dbReference>
<evidence type="ECO:0000256" key="4">
    <source>
        <dbReference type="ARBA" id="ARBA00022741"/>
    </source>
</evidence>
<evidence type="ECO:0000256" key="3">
    <source>
        <dbReference type="ARBA" id="ARBA00022490"/>
    </source>
</evidence>
<dbReference type="InterPro" id="IPR036390">
    <property type="entry name" value="WH_DNA-bd_sf"/>
</dbReference>
<dbReference type="InterPro" id="IPR004535">
    <property type="entry name" value="Transl_elong_SelB"/>
</dbReference>
<keyword evidence="11" id="KW-1185">Reference proteome</keyword>
<dbReference type="InterPro" id="IPR057335">
    <property type="entry name" value="Beta-barrel_SelB"/>
</dbReference>
<evidence type="ECO:0000313" key="11">
    <source>
        <dbReference type="Proteomes" id="UP001163624"/>
    </source>
</evidence>
<keyword evidence="5" id="KW-0648">Protein biosynthesis</keyword>
<dbReference type="PRINTS" id="PR00315">
    <property type="entry name" value="ELONGATNFCT"/>
</dbReference>
<accession>A0ABY6ZVJ3</accession>
<dbReference type="InterPro" id="IPR036388">
    <property type="entry name" value="WH-like_DNA-bd_sf"/>
</dbReference>
<dbReference type="Gene3D" id="1.10.10.10">
    <property type="entry name" value="Winged helix-like DNA-binding domain superfamily/Winged helix DNA-binding domain"/>
    <property type="match status" value="3"/>
</dbReference>